<dbReference type="Pfam" id="PF12680">
    <property type="entry name" value="SnoaL_2"/>
    <property type="match status" value="1"/>
</dbReference>
<dbReference type="InterPro" id="IPR037401">
    <property type="entry name" value="SnoaL-like"/>
</dbReference>
<comment type="caution">
    <text evidence="2">The sequence shown here is derived from an EMBL/GenBank/DDBJ whole genome shotgun (WGS) entry which is preliminary data.</text>
</comment>
<keyword evidence="3" id="KW-1185">Reference proteome</keyword>
<dbReference type="OrthoDB" id="1157330at2"/>
<dbReference type="Proteomes" id="UP000321922">
    <property type="component" value="Unassembled WGS sequence"/>
</dbReference>
<dbReference type="AlphaFoldDB" id="A0A511QDX1"/>
<name>A0A511QDX1_9VIBR</name>
<accession>A0A511QDX1</accession>
<protein>
    <recommendedName>
        <fullName evidence="1">SnoaL-like domain-containing protein</fullName>
    </recommendedName>
</protein>
<sequence length="123" mass="14065">MSQEILDACKAASLAWQNAFNSGDAKGCAEQYVEDCEMVAKPFGTFKGREEIETFWANLIEQGFSDVEYIDTEWEAVDNNCYILSSKWKMNKAYGVVHKEHFQVQSDGKARLIYDEFEALGER</sequence>
<reference evidence="2 3" key="1">
    <citation type="submission" date="2019-07" db="EMBL/GenBank/DDBJ databases">
        <title>Whole genome shotgun sequence of Vibrio sagamiensis NBRC 104589.</title>
        <authorList>
            <person name="Hosoyama A."/>
            <person name="Uohara A."/>
            <person name="Ohji S."/>
            <person name="Ichikawa N."/>
        </authorList>
    </citation>
    <scope>NUCLEOTIDE SEQUENCE [LARGE SCALE GENOMIC DNA]</scope>
    <source>
        <strain evidence="2 3">NBRC 104589</strain>
    </source>
</reference>
<evidence type="ECO:0000313" key="2">
    <source>
        <dbReference type="EMBL" id="GEM75376.1"/>
    </source>
</evidence>
<dbReference type="EMBL" id="BJXJ01000012">
    <property type="protein sequence ID" value="GEM75376.1"/>
    <property type="molecule type" value="Genomic_DNA"/>
</dbReference>
<dbReference type="InterPro" id="IPR032710">
    <property type="entry name" value="NTF2-like_dom_sf"/>
</dbReference>
<evidence type="ECO:0000259" key="1">
    <source>
        <dbReference type="Pfam" id="PF12680"/>
    </source>
</evidence>
<proteinExistence type="predicted"/>
<evidence type="ECO:0000313" key="3">
    <source>
        <dbReference type="Proteomes" id="UP000321922"/>
    </source>
</evidence>
<dbReference type="SUPFAM" id="SSF54427">
    <property type="entry name" value="NTF2-like"/>
    <property type="match status" value="1"/>
</dbReference>
<dbReference type="RefSeq" id="WP_021708047.1">
    <property type="nucleotide sequence ID" value="NZ_BAOJ01000239.1"/>
</dbReference>
<feature type="domain" description="SnoaL-like" evidence="1">
    <location>
        <begin position="15"/>
        <end position="83"/>
    </location>
</feature>
<gene>
    <name evidence="2" type="ORF">VSA01S_14880</name>
</gene>
<organism evidence="2 3">
    <name type="scientific">Vibrio sagamiensis NBRC 104589</name>
    <dbReference type="NCBI Taxonomy" id="1219064"/>
    <lineage>
        <taxon>Bacteria</taxon>
        <taxon>Pseudomonadati</taxon>
        <taxon>Pseudomonadota</taxon>
        <taxon>Gammaproteobacteria</taxon>
        <taxon>Vibrionales</taxon>
        <taxon>Vibrionaceae</taxon>
        <taxon>Vibrio</taxon>
    </lineage>
</organism>
<dbReference type="Gene3D" id="3.10.450.50">
    <property type="match status" value="1"/>
</dbReference>